<dbReference type="Pfam" id="PF20766">
    <property type="entry name" value="DUF447_C"/>
    <property type="match status" value="1"/>
</dbReference>
<dbReference type="Pfam" id="PF04289">
    <property type="entry name" value="DUF447_N"/>
    <property type="match status" value="1"/>
</dbReference>
<name>A0A2V2NBZ6_9EURY</name>
<accession>A0A2V2NBZ6</accession>
<dbReference type="SUPFAM" id="SSF50475">
    <property type="entry name" value="FMN-binding split barrel"/>
    <property type="match status" value="1"/>
</dbReference>
<protein>
    <submittedName>
        <fullName evidence="3">DUF447 domain-containing protein</fullName>
    </submittedName>
</protein>
<dbReference type="InterPro" id="IPR012349">
    <property type="entry name" value="Split_barrel_FMN-bd"/>
</dbReference>
<sequence>MRVQSRISRRYYDLRTLYCLRGRMGMGSLNYPENAIFYEGINEVIVNTERNAAPMGIIRKNDTLSMIVFRTSHTAEHILKDGWIVIHITHDPILFVKTAFEDLSDESYIHEICDEIRICRLKECLNWIACKVHVVNITQEKIFVMVYPFHTEITPVLPFPVHRGLNNIIEATVHGTRFIMNRDPKLADLIRYHGSLIVRCGGSREKKALSLLYNYVNAIVPGSFE</sequence>
<evidence type="ECO:0000259" key="2">
    <source>
        <dbReference type="Pfam" id="PF20766"/>
    </source>
</evidence>
<dbReference type="InterPro" id="IPR007386">
    <property type="entry name" value="DUF447_N"/>
</dbReference>
<reference evidence="3 4" key="1">
    <citation type="submission" date="2018-05" db="EMBL/GenBank/DDBJ databases">
        <title>Draft genome of Methanospirillum stamsii Pt1.</title>
        <authorList>
            <person name="Dueholm M.S."/>
            <person name="Nielsen P.H."/>
            <person name="Bakmann L.F."/>
            <person name="Otzen D.E."/>
        </authorList>
    </citation>
    <scope>NUCLEOTIDE SEQUENCE [LARGE SCALE GENOMIC DNA]</scope>
    <source>
        <strain evidence="3 4">Pt1</strain>
    </source>
</reference>
<evidence type="ECO:0000313" key="3">
    <source>
        <dbReference type="EMBL" id="PWR73101.1"/>
    </source>
</evidence>
<dbReference type="EMBL" id="QGMZ01000022">
    <property type="protein sequence ID" value="PWR73101.1"/>
    <property type="molecule type" value="Genomic_DNA"/>
</dbReference>
<comment type="caution">
    <text evidence="3">The sequence shown here is derived from an EMBL/GenBank/DDBJ whole genome shotgun (WGS) entry which is preliminary data.</text>
</comment>
<dbReference type="InterPro" id="IPR049288">
    <property type="entry name" value="DUF447_C"/>
</dbReference>
<organism evidence="3 4">
    <name type="scientific">Methanospirillum stamsii</name>
    <dbReference type="NCBI Taxonomy" id="1277351"/>
    <lineage>
        <taxon>Archaea</taxon>
        <taxon>Methanobacteriati</taxon>
        <taxon>Methanobacteriota</taxon>
        <taxon>Stenosarchaea group</taxon>
        <taxon>Methanomicrobia</taxon>
        <taxon>Methanomicrobiales</taxon>
        <taxon>Methanospirillaceae</taxon>
        <taxon>Methanospirillum</taxon>
    </lineage>
</organism>
<dbReference type="Gene3D" id="2.30.110.10">
    <property type="entry name" value="Electron Transport, Fmn-binding Protein, Chain A"/>
    <property type="match status" value="1"/>
</dbReference>
<feature type="domain" description="DUF447" evidence="1">
    <location>
        <begin position="42"/>
        <end position="153"/>
    </location>
</feature>
<evidence type="ECO:0000259" key="1">
    <source>
        <dbReference type="Pfam" id="PF04289"/>
    </source>
</evidence>
<dbReference type="Proteomes" id="UP000245934">
    <property type="component" value="Unassembled WGS sequence"/>
</dbReference>
<gene>
    <name evidence="3" type="ORF">DLD82_11445</name>
</gene>
<keyword evidence="4" id="KW-1185">Reference proteome</keyword>
<dbReference type="Gene3D" id="1.20.58.290">
    <property type="entry name" value="Hypothetical membrane protein ta0354_69_121"/>
    <property type="match status" value="1"/>
</dbReference>
<feature type="domain" description="DUF447" evidence="2">
    <location>
        <begin position="162"/>
        <end position="213"/>
    </location>
</feature>
<evidence type="ECO:0000313" key="4">
    <source>
        <dbReference type="Proteomes" id="UP000245934"/>
    </source>
</evidence>
<dbReference type="AlphaFoldDB" id="A0A2V2NBZ6"/>
<proteinExistence type="predicted"/>